<dbReference type="Proteomes" id="UP000245609">
    <property type="component" value="Unassembled WGS sequence"/>
</dbReference>
<name>A0A2T9ZES7_9FUNG</name>
<evidence type="ECO:0000313" key="1">
    <source>
        <dbReference type="EMBL" id="PVV03103.1"/>
    </source>
</evidence>
<protein>
    <recommendedName>
        <fullName evidence="3">F-box domain-containing protein</fullName>
    </recommendedName>
</protein>
<keyword evidence="2" id="KW-1185">Reference proteome</keyword>
<dbReference type="EMBL" id="MBFS01000279">
    <property type="protein sequence ID" value="PVV03103.1"/>
    <property type="molecule type" value="Genomic_DNA"/>
</dbReference>
<proteinExistence type="predicted"/>
<organism evidence="1 2">
    <name type="scientific">Smittium megazygosporum</name>
    <dbReference type="NCBI Taxonomy" id="133381"/>
    <lineage>
        <taxon>Eukaryota</taxon>
        <taxon>Fungi</taxon>
        <taxon>Fungi incertae sedis</taxon>
        <taxon>Zoopagomycota</taxon>
        <taxon>Kickxellomycotina</taxon>
        <taxon>Harpellomycetes</taxon>
        <taxon>Harpellales</taxon>
        <taxon>Legeriomycetaceae</taxon>
        <taxon>Smittium</taxon>
    </lineage>
</organism>
<evidence type="ECO:0000313" key="2">
    <source>
        <dbReference type="Proteomes" id="UP000245609"/>
    </source>
</evidence>
<evidence type="ECO:0008006" key="3">
    <source>
        <dbReference type="Google" id="ProtNLM"/>
    </source>
</evidence>
<sequence>MDNLPGQVLQKICGYLAPLKQREDNSQDSSPSFNSKDINEAALVSKKWNFYASSCKWKSLNLFSLNRDKISRVNSNYRLAVKELVINNYDSVHCEKALFSYLFEFIKYEWPRLESVKIYAGRSKKVVLVTLQFLKKNLKTIKHVSVYDGLEVAGLYSVFLDSSDFRFLSSIKLINSYDSRISHNRAALFSDFFGRTPHLNVFQMDGLSLTRYDIFRLLKIAQTDTEARQFVSYFPNYQNNNKYQIVIPQIDPYFPQKYRGQDKNV</sequence>
<reference evidence="1 2" key="1">
    <citation type="journal article" date="2018" name="MBio">
        <title>Comparative Genomics Reveals the Core Gene Toolbox for the Fungus-Insect Symbiosis.</title>
        <authorList>
            <person name="Wang Y."/>
            <person name="Stata M."/>
            <person name="Wang W."/>
            <person name="Stajich J.E."/>
            <person name="White M.M."/>
            <person name="Moncalvo J.M."/>
        </authorList>
    </citation>
    <scope>NUCLEOTIDE SEQUENCE [LARGE SCALE GENOMIC DNA]</scope>
    <source>
        <strain evidence="1 2">SC-DP-2</strain>
    </source>
</reference>
<accession>A0A2T9ZES7</accession>
<comment type="caution">
    <text evidence="1">The sequence shown here is derived from an EMBL/GenBank/DDBJ whole genome shotgun (WGS) entry which is preliminary data.</text>
</comment>
<dbReference type="AlphaFoldDB" id="A0A2T9ZES7"/>
<gene>
    <name evidence="1" type="ORF">BB560_002434</name>
</gene>